<dbReference type="Gene3D" id="3.40.50.1000">
    <property type="entry name" value="HAD superfamily/HAD-like"/>
    <property type="match status" value="2"/>
</dbReference>
<sequence length="305" mass="33736">MKPYDFFFISKMENNYNSALSQALASRLRKIKHVALDMDGTIYLGNTLFPFTLDFLKSLSDNGIGYSFLTNNPTKSIEDYLKKLAGMGIMATEENMYTTSIAAIDYIRSHYPSARRLFMLGTPSMVSQFRKAGFEECADDPDDVPDVLVGSFDMTLTYSRLCRAAWWASQGIPYIATNPDRVCPTGERTVLVDCGSICKCIEHATGRKPDITLGKPDPNMLTGILDRHGLAPDEIAMVGDRIYTDIAMAHNAGAFGVLVLSGETTLETALDVKAEAEKEKDPEFFPPDLIVRDIAELGELLLSVR</sequence>
<feature type="binding site" evidence="4">
    <location>
        <position position="240"/>
    </location>
    <ligand>
        <name>Mg(2+)</name>
        <dbReference type="ChEBI" id="CHEBI:18420"/>
    </ligand>
</feature>
<reference evidence="5" key="1">
    <citation type="submission" date="2020-10" db="EMBL/GenBank/DDBJ databases">
        <authorList>
            <person name="Gilroy R."/>
        </authorList>
    </citation>
    <scope>NUCLEOTIDE SEQUENCE</scope>
    <source>
        <strain evidence="5">B1-15692</strain>
    </source>
</reference>
<dbReference type="GO" id="GO:0016791">
    <property type="term" value="F:phosphatase activity"/>
    <property type="evidence" value="ECO:0007669"/>
    <property type="project" value="TreeGrafter"/>
</dbReference>
<feature type="binding site" evidence="4">
    <location>
        <position position="37"/>
    </location>
    <ligand>
        <name>Mg(2+)</name>
        <dbReference type="ChEBI" id="CHEBI:18420"/>
    </ligand>
</feature>
<dbReference type="InterPro" id="IPR006357">
    <property type="entry name" value="HAD-SF_hydro_IIA"/>
</dbReference>
<comment type="cofactor">
    <cofactor evidence="4">
        <name>Mg(2+)</name>
        <dbReference type="ChEBI" id="CHEBI:18420"/>
    </cofactor>
    <text evidence="4">Divalent metal ions. Mg(2+) is the most effective.</text>
</comment>
<dbReference type="PIRSF" id="PIRSF000915">
    <property type="entry name" value="PGP-type_phosphatase"/>
    <property type="match status" value="1"/>
</dbReference>
<organism evidence="5 6">
    <name type="scientific">Candidatus Cryptobacteroides faecipullorum</name>
    <dbReference type="NCBI Taxonomy" id="2840764"/>
    <lineage>
        <taxon>Bacteria</taxon>
        <taxon>Pseudomonadati</taxon>
        <taxon>Bacteroidota</taxon>
        <taxon>Bacteroidia</taxon>
        <taxon>Bacteroidales</taxon>
        <taxon>Candidatus Cryptobacteroides</taxon>
    </lineage>
</organism>
<gene>
    <name evidence="5" type="ORF">IAB99_09410</name>
</gene>
<dbReference type="InterPro" id="IPR023214">
    <property type="entry name" value="HAD_sf"/>
</dbReference>
<reference evidence="5" key="2">
    <citation type="journal article" date="2021" name="PeerJ">
        <title>Extensive microbial diversity within the chicken gut microbiome revealed by metagenomics and culture.</title>
        <authorList>
            <person name="Gilroy R."/>
            <person name="Ravi A."/>
            <person name="Getino M."/>
            <person name="Pursley I."/>
            <person name="Horton D.L."/>
            <person name="Alikhan N.F."/>
            <person name="Baker D."/>
            <person name="Gharbi K."/>
            <person name="Hall N."/>
            <person name="Watson M."/>
            <person name="Adriaenssens E.M."/>
            <person name="Foster-Nyarko E."/>
            <person name="Jarju S."/>
            <person name="Secka A."/>
            <person name="Antonio M."/>
            <person name="Oren A."/>
            <person name="Chaudhuri R.R."/>
            <person name="La Ragione R."/>
            <person name="Hildebrand F."/>
            <person name="Pallen M.J."/>
        </authorList>
    </citation>
    <scope>NUCLEOTIDE SEQUENCE</scope>
    <source>
        <strain evidence="5">B1-15692</strain>
    </source>
</reference>
<evidence type="ECO:0000256" key="1">
    <source>
        <dbReference type="PIRNR" id="PIRNR000915"/>
    </source>
</evidence>
<evidence type="ECO:0000313" key="6">
    <source>
        <dbReference type="Proteomes" id="UP000823660"/>
    </source>
</evidence>
<accession>A0A9D9NC07</accession>
<keyword evidence="4" id="KW-0460">Magnesium</keyword>
<proteinExistence type="inferred from homology"/>
<dbReference type="GO" id="GO:0005737">
    <property type="term" value="C:cytoplasm"/>
    <property type="evidence" value="ECO:0007669"/>
    <property type="project" value="TreeGrafter"/>
</dbReference>
<feature type="binding site" evidence="4">
    <location>
        <position position="39"/>
    </location>
    <ligand>
        <name>Mg(2+)</name>
        <dbReference type="ChEBI" id="CHEBI:18420"/>
    </ligand>
</feature>
<dbReference type="EMBL" id="JADIMH010000065">
    <property type="protein sequence ID" value="MBO8467956.1"/>
    <property type="molecule type" value="Genomic_DNA"/>
</dbReference>
<dbReference type="Pfam" id="PF13242">
    <property type="entry name" value="Hydrolase_like"/>
    <property type="match status" value="1"/>
</dbReference>
<dbReference type="Proteomes" id="UP000823660">
    <property type="component" value="Unassembled WGS sequence"/>
</dbReference>
<dbReference type="NCBIfam" id="TIGR01460">
    <property type="entry name" value="HAD-SF-IIA"/>
    <property type="match status" value="1"/>
</dbReference>
<dbReference type="InterPro" id="IPR036412">
    <property type="entry name" value="HAD-like_sf"/>
</dbReference>
<protein>
    <submittedName>
        <fullName evidence="5">HAD-IIA family hydrolase</fullName>
    </submittedName>
</protein>
<evidence type="ECO:0000256" key="3">
    <source>
        <dbReference type="PIRSR" id="PIRSR000915-2"/>
    </source>
</evidence>
<dbReference type="GO" id="GO:0046872">
    <property type="term" value="F:metal ion binding"/>
    <property type="evidence" value="ECO:0007669"/>
    <property type="project" value="UniProtKB-KW"/>
</dbReference>
<evidence type="ECO:0000256" key="4">
    <source>
        <dbReference type="PIRSR" id="PIRSR000915-3"/>
    </source>
</evidence>
<dbReference type="PANTHER" id="PTHR19288">
    <property type="entry name" value="4-NITROPHENYLPHOSPHATASE-RELATED"/>
    <property type="match status" value="1"/>
</dbReference>
<dbReference type="SUPFAM" id="SSF56784">
    <property type="entry name" value="HAD-like"/>
    <property type="match status" value="1"/>
</dbReference>
<feature type="active site" description="Proton donor" evidence="2">
    <location>
        <position position="39"/>
    </location>
</feature>
<evidence type="ECO:0000313" key="5">
    <source>
        <dbReference type="EMBL" id="MBO8467956.1"/>
    </source>
</evidence>
<name>A0A9D9NC07_9BACT</name>
<evidence type="ECO:0000256" key="2">
    <source>
        <dbReference type="PIRSR" id="PIRSR000915-1"/>
    </source>
</evidence>
<dbReference type="AlphaFoldDB" id="A0A9D9NC07"/>
<keyword evidence="4" id="KW-0479">Metal-binding</keyword>
<feature type="active site" description="Nucleophile" evidence="2">
    <location>
        <position position="37"/>
    </location>
</feature>
<comment type="similarity">
    <text evidence="1">Belongs to the HAD-like hydrolase superfamily.</text>
</comment>
<dbReference type="Pfam" id="PF13344">
    <property type="entry name" value="Hydrolase_6"/>
    <property type="match status" value="1"/>
</dbReference>
<feature type="binding site" evidence="3">
    <location>
        <position position="215"/>
    </location>
    <ligand>
        <name>substrate</name>
    </ligand>
</feature>
<comment type="caution">
    <text evidence="5">The sequence shown here is derived from an EMBL/GenBank/DDBJ whole genome shotgun (WGS) entry which is preliminary data.</text>
</comment>
<keyword evidence="5" id="KW-0378">Hydrolase</keyword>
<dbReference type="PANTHER" id="PTHR19288:SF46">
    <property type="entry name" value="HALOACID DEHALOGENASE-LIKE HYDROLASE DOMAIN-CONTAINING PROTEIN 2"/>
    <property type="match status" value="1"/>
</dbReference>